<evidence type="ECO:0000259" key="1">
    <source>
        <dbReference type="Pfam" id="PF07883"/>
    </source>
</evidence>
<dbReference type="InterPro" id="IPR011051">
    <property type="entry name" value="RmlC_Cupin_sf"/>
</dbReference>
<dbReference type="PANTHER" id="PTHR36448:SF2">
    <property type="entry name" value="CUPIN TYPE-1 DOMAIN-CONTAINING PROTEIN"/>
    <property type="match status" value="1"/>
</dbReference>
<dbReference type="SUPFAM" id="SSF51182">
    <property type="entry name" value="RmlC-like cupins"/>
    <property type="match status" value="1"/>
</dbReference>
<dbReference type="EMBL" id="JBHSLU010000010">
    <property type="protein sequence ID" value="MFC5504980.1"/>
    <property type="molecule type" value="Genomic_DNA"/>
</dbReference>
<evidence type="ECO:0000313" key="3">
    <source>
        <dbReference type="Proteomes" id="UP001596060"/>
    </source>
</evidence>
<sequence length="172" mass="18650">MTTTAIHLEARGFVPNNPRLPLVLYQAAFPADAGDLAAEMERRFAENGWPPQWRDGIYDFDHYHTQGHEVLGIAAGSAELVLGGEGGRRIEVSAGDVLLLPAGTGHRCVRHSDDFLVVGAYPPGQSADIVRKEATPAMLKQIAVLSFPASDPVQGAEAPITRLWADQMLRNR</sequence>
<dbReference type="Pfam" id="PF07883">
    <property type="entry name" value="Cupin_2"/>
    <property type="match status" value="1"/>
</dbReference>
<accession>A0ABW0NWY5</accession>
<dbReference type="PANTHER" id="PTHR36448">
    <property type="entry name" value="BLR7373 PROTEIN"/>
    <property type="match status" value="1"/>
</dbReference>
<dbReference type="InterPro" id="IPR014710">
    <property type="entry name" value="RmlC-like_jellyroll"/>
</dbReference>
<organism evidence="2 3">
    <name type="scientific">Bosea massiliensis</name>
    <dbReference type="NCBI Taxonomy" id="151419"/>
    <lineage>
        <taxon>Bacteria</taxon>
        <taxon>Pseudomonadati</taxon>
        <taxon>Pseudomonadota</taxon>
        <taxon>Alphaproteobacteria</taxon>
        <taxon>Hyphomicrobiales</taxon>
        <taxon>Boseaceae</taxon>
        <taxon>Bosea</taxon>
    </lineage>
</organism>
<dbReference type="Proteomes" id="UP001596060">
    <property type="component" value="Unassembled WGS sequence"/>
</dbReference>
<comment type="caution">
    <text evidence="2">The sequence shown here is derived from an EMBL/GenBank/DDBJ whole genome shotgun (WGS) entry which is preliminary data.</text>
</comment>
<dbReference type="Gene3D" id="2.60.120.10">
    <property type="entry name" value="Jelly Rolls"/>
    <property type="match status" value="1"/>
</dbReference>
<proteinExistence type="predicted"/>
<dbReference type="PIRSF" id="PIRSF019307">
    <property type="entry name" value="UCP019307"/>
    <property type="match status" value="1"/>
</dbReference>
<dbReference type="InterPro" id="IPR013096">
    <property type="entry name" value="Cupin_2"/>
</dbReference>
<reference evidence="3" key="1">
    <citation type="journal article" date="2019" name="Int. J. Syst. Evol. Microbiol.">
        <title>The Global Catalogue of Microorganisms (GCM) 10K type strain sequencing project: providing services to taxonomists for standard genome sequencing and annotation.</title>
        <authorList>
            <consortium name="The Broad Institute Genomics Platform"/>
            <consortium name="The Broad Institute Genome Sequencing Center for Infectious Disease"/>
            <person name="Wu L."/>
            <person name="Ma J."/>
        </authorList>
    </citation>
    <scope>NUCLEOTIDE SEQUENCE [LARGE SCALE GENOMIC DNA]</scope>
    <source>
        <strain evidence="3">CCUG 43117</strain>
    </source>
</reference>
<name>A0ABW0NWY5_9HYPH</name>
<gene>
    <name evidence="2" type="ORF">ACFPN9_06870</name>
</gene>
<feature type="domain" description="Cupin type-2" evidence="1">
    <location>
        <begin position="61"/>
        <end position="114"/>
    </location>
</feature>
<dbReference type="InterPro" id="IPR014500">
    <property type="entry name" value="UCP019307_cupin"/>
</dbReference>
<protein>
    <submittedName>
        <fullName evidence="2">Cupin domain-containing protein</fullName>
    </submittedName>
</protein>
<evidence type="ECO:0000313" key="2">
    <source>
        <dbReference type="EMBL" id="MFC5504980.1"/>
    </source>
</evidence>
<dbReference type="InterPro" id="IPR047121">
    <property type="entry name" value="YjiB-like"/>
</dbReference>
<dbReference type="CDD" id="cd02219">
    <property type="entry name" value="cupin_YjlB-like"/>
    <property type="match status" value="1"/>
</dbReference>
<dbReference type="RefSeq" id="WP_197426604.1">
    <property type="nucleotide sequence ID" value="NZ_JBHSLU010000010.1"/>
</dbReference>
<keyword evidence="3" id="KW-1185">Reference proteome</keyword>